<dbReference type="EMBL" id="MT142515">
    <property type="protein sequence ID" value="QJA83675.1"/>
    <property type="molecule type" value="Genomic_DNA"/>
</dbReference>
<dbReference type="AlphaFoldDB" id="A0A6M3KQI6"/>
<name>A0A6M3KQI6_9ZZZZ</name>
<sequence length="60" mass="6946">MIETKIYTRIPCESCNGAGKIPNMNETKLYDHSYCSYCWGAGFYDAWIDITKFKAVLDRL</sequence>
<protein>
    <submittedName>
        <fullName evidence="1">Uncharacterized protein</fullName>
    </submittedName>
</protein>
<dbReference type="Gene3D" id="6.20.20.10">
    <property type="match status" value="1"/>
</dbReference>
<dbReference type="SUPFAM" id="SSF57938">
    <property type="entry name" value="DnaJ/Hsp40 cysteine-rich domain"/>
    <property type="match status" value="1"/>
</dbReference>
<dbReference type="InterPro" id="IPR036410">
    <property type="entry name" value="HSP_DnaJ_Cys-rich_dom_sf"/>
</dbReference>
<proteinExistence type="predicted"/>
<organism evidence="1">
    <name type="scientific">viral metagenome</name>
    <dbReference type="NCBI Taxonomy" id="1070528"/>
    <lineage>
        <taxon>unclassified sequences</taxon>
        <taxon>metagenomes</taxon>
        <taxon>organismal metagenomes</taxon>
    </lineage>
</organism>
<evidence type="ECO:0000313" key="1">
    <source>
        <dbReference type="EMBL" id="QJA83675.1"/>
    </source>
</evidence>
<accession>A0A6M3KQI6</accession>
<reference evidence="1" key="1">
    <citation type="submission" date="2020-03" db="EMBL/GenBank/DDBJ databases">
        <title>The deep terrestrial virosphere.</title>
        <authorList>
            <person name="Holmfeldt K."/>
            <person name="Nilsson E."/>
            <person name="Simone D."/>
            <person name="Lopez-Fernandez M."/>
            <person name="Wu X."/>
            <person name="de Brujin I."/>
            <person name="Lundin D."/>
            <person name="Andersson A."/>
            <person name="Bertilsson S."/>
            <person name="Dopson M."/>
        </authorList>
    </citation>
    <scope>NUCLEOTIDE SEQUENCE</scope>
    <source>
        <strain evidence="1">MM415A00269</strain>
    </source>
</reference>
<gene>
    <name evidence="1" type="ORF">MM415A00269_0043</name>
</gene>